<dbReference type="Proteomes" id="UP001365128">
    <property type="component" value="Unassembled WGS sequence"/>
</dbReference>
<feature type="compositionally biased region" description="Low complexity" evidence="1">
    <location>
        <begin position="54"/>
        <end position="64"/>
    </location>
</feature>
<feature type="compositionally biased region" description="Basic residues" evidence="1">
    <location>
        <begin position="752"/>
        <end position="762"/>
    </location>
</feature>
<sequence length="862" mass="91227">MITNTNTTTNINRTNQTNTGPPHPHPQLSRSSGIPRRRAGAAGQRRPMPPSPSPSSSSSSSSSSQPRREYRSEQNQDLRACSDLNSNTNTNGHNGHGNGREVPRPAPPPPPPPPPPPASLSVGHGVGGGGVRGSGGGGRGGVGLELGEEGLNVHAAPVRRTPRIIHHHDAYADAQHTTPTQLQLQRQRSLAARVEHATPPTLLDIGMMSGAAVERDGDVDEVSLLTGGRIPRSFSTTAQTRVAAVHQRRGVEASRVKGPGVGVARKAGPPLNSSALTSIAETPQAVAVAAKGGGGGRGRGRGKGEAAAMAEERRDGRPHHVGNGIGNGNGRLGTEDASGSNPQTPPPPPPRLPFPPFSGTGHLPLQNGDAAAMAARKNELLAELYWLETANSSSSSPSSTGYQHQAFGSGSSVGRGGRSSVERERAIIAELMDLVHEYPAVVEEGDKFAHPAAEVGVEGEGQGRYDRVERDRERERGETGGASVGVAVVELPASDTHASHAYTYALPPPPHQPAYSRRPVWRQQQQQQQQQAHPQQPHHQRQYQQPPLAAPPPTPSPELYASEPWAVKPRRPGVPIIGLANALQARRRQDAASCASGGGKLAAVGMRGQSSRSFPANYSEFQVETLFRESMLEAARRRQQEEEDEMVMREGGVAPHKPAASSSSSSSSSSYHQPYWSTIGYVPPSAKVHASASAAAVASGSSSSINTSNTTATLPSIYMIRPTNRSPPERVIDPRYNANLDSTRLTPPGAKKGQKQKQRRRLTGGLRPLGHDDDDDAPEVVTAEMLGGAPEIAVAQERSARAPEVVGLETDEMALAAAAAPVKRQGSGAGKQVCSFATFFFFFFFLSLSSSLRVKEHQFLPL</sequence>
<dbReference type="EMBL" id="JBBPDW010000004">
    <property type="protein sequence ID" value="KAK7553366.1"/>
    <property type="molecule type" value="Genomic_DNA"/>
</dbReference>
<name>A0ABR1MLV3_9PEZI</name>
<evidence type="ECO:0000313" key="3">
    <source>
        <dbReference type="Proteomes" id="UP001365128"/>
    </source>
</evidence>
<feature type="compositionally biased region" description="Basic and acidic residues" evidence="1">
    <location>
        <begin position="461"/>
        <end position="478"/>
    </location>
</feature>
<feature type="compositionally biased region" description="Low complexity" evidence="1">
    <location>
        <begin position="1"/>
        <end position="19"/>
    </location>
</feature>
<organism evidence="2 3">
    <name type="scientific">Phyllosticta citricarpa</name>
    <dbReference type="NCBI Taxonomy" id="55181"/>
    <lineage>
        <taxon>Eukaryota</taxon>
        <taxon>Fungi</taxon>
        <taxon>Dikarya</taxon>
        <taxon>Ascomycota</taxon>
        <taxon>Pezizomycotina</taxon>
        <taxon>Dothideomycetes</taxon>
        <taxon>Dothideomycetes incertae sedis</taxon>
        <taxon>Botryosphaeriales</taxon>
        <taxon>Phyllostictaceae</taxon>
        <taxon>Phyllosticta</taxon>
    </lineage>
</organism>
<evidence type="ECO:0000313" key="2">
    <source>
        <dbReference type="EMBL" id="KAK7553366.1"/>
    </source>
</evidence>
<accession>A0ABR1MLV3</accession>
<feature type="region of interest" description="Disordered" evidence="1">
    <location>
        <begin position="501"/>
        <end position="561"/>
    </location>
</feature>
<protein>
    <submittedName>
        <fullName evidence="2">Uncharacterized protein</fullName>
    </submittedName>
</protein>
<comment type="caution">
    <text evidence="2">The sequence shown here is derived from an EMBL/GenBank/DDBJ whole genome shotgun (WGS) entry which is preliminary data.</text>
</comment>
<feature type="compositionally biased region" description="Low complexity" evidence="1">
    <location>
        <begin position="523"/>
        <end position="535"/>
    </location>
</feature>
<keyword evidence="3" id="KW-1185">Reference proteome</keyword>
<feature type="region of interest" description="Disordered" evidence="1">
    <location>
        <begin position="739"/>
        <end position="776"/>
    </location>
</feature>
<feature type="region of interest" description="Disordered" evidence="1">
    <location>
        <begin position="391"/>
        <end position="418"/>
    </location>
</feature>
<proteinExistence type="predicted"/>
<evidence type="ECO:0000256" key="1">
    <source>
        <dbReference type="SAM" id="MobiDB-lite"/>
    </source>
</evidence>
<reference evidence="2 3" key="1">
    <citation type="submission" date="2024-04" db="EMBL/GenBank/DDBJ databases">
        <title>Phyllosticta paracitricarpa is synonymous to the EU quarantine fungus P. citricarpa based on phylogenomic analyses.</title>
        <authorList>
            <consortium name="Lawrence Berkeley National Laboratory"/>
            <person name="Van Ingen-Buijs V.A."/>
            <person name="Van Westerhoven A.C."/>
            <person name="Haridas S."/>
            <person name="Skiadas P."/>
            <person name="Martin F."/>
            <person name="Groenewald J.Z."/>
            <person name="Crous P.W."/>
            <person name="Seidl M.F."/>
        </authorList>
    </citation>
    <scope>NUCLEOTIDE SEQUENCE [LARGE SCALE GENOMIC DNA]</scope>
    <source>
        <strain evidence="2 3">CBS 122670</strain>
    </source>
</reference>
<feature type="region of interest" description="Disordered" evidence="1">
    <location>
        <begin position="451"/>
        <end position="485"/>
    </location>
</feature>
<feature type="compositionally biased region" description="Gly residues" evidence="1">
    <location>
        <begin position="124"/>
        <end position="143"/>
    </location>
</feature>
<gene>
    <name evidence="2" type="ORF">IWX46DRAFT_278839</name>
</gene>
<feature type="compositionally biased region" description="Pro residues" evidence="1">
    <location>
        <begin position="104"/>
        <end position="118"/>
    </location>
</feature>
<feature type="region of interest" description="Disordered" evidence="1">
    <location>
        <begin position="1"/>
        <end position="143"/>
    </location>
</feature>
<feature type="compositionally biased region" description="Low complexity" evidence="1">
    <location>
        <begin position="29"/>
        <end position="46"/>
    </location>
</feature>
<feature type="compositionally biased region" description="Pro residues" evidence="1">
    <location>
        <begin position="343"/>
        <end position="356"/>
    </location>
</feature>
<feature type="compositionally biased region" description="Basic and acidic residues" evidence="1">
    <location>
        <begin position="66"/>
        <end position="76"/>
    </location>
</feature>
<feature type="region of interest" description="Disordered" evidence="1">
    <location>
        <begin position="289"/>
        <end position="365"/>
    </location>
</feature>